<proteinExistence type="predicted"/>
<dbReference type="PROSITE" id="PS51197">
    <property type="entry name" value="HTH_RRF2_2"/>
    <property type="match status" value="1"/>
</dbReference>
<dbReference type="InterPro" id="IPR036390">
    <property type="entry name" value="WH_DNA-bd_sf"/>
</dbReference>
<dbReference type="SUPFAM" id="SSF46785">
    <property type="entry name" value="Winged helix' DNA-binding domain"/>
    <property type="match status" value="1"/>
</dbReference>
<protein>
    <submittedName>
        <fullName evidence="2">Rrf2 family transcriptional regulator</fullName>
    </submittedName>
</protein>
<evidence type="ECO:0000313" key="3">
    <source>
        <dbReference type="Proteomes" id="UP001058461"/>
    </source>
</evidence>
<dbReference type="EMBL" id="CP073347">
    <property type="protein sequence ID" value="UTW13820.1"/>
    <property type="molecule type" value="Genomic_DNA"/>
</dbReference>
<dbReference type="PANTHER" id="PTHR33221:SF4">
    <property type="entry name" value="HTH-TYPE TRANSCRIPTIONAL REPRESSOR NSRR"/>
    <property type="match status" value="1"/>
</dbReference>
<dbReference type="RefSeq" id="WP_255856010.1">
    <property type="nucleotide sequence ID" value="NZ_CP073347.1"/>
</dbReference>
<keyword evidence="1" id="KW-0238">DNA-binding</keyword>
<name>A0ABY5HRM4_9GAMM</name>
<dbReference type="InterPro" id="IPR000944">
    <property type="entry name" value="Tscrpt_reg_Rrf2"/>
</dbReference>
<reference evidence="2" key="1">
    <citation type="submission" date="2021-04" db="EMBL/GenBank/DDBJ databases">
        <title>Oceanospirillales bacteria with DddD are important DMSP degraders in coastal seawater.</title>
        <authorList>
            <person name="Liu J."/>
        </authorList>
    </citation>
    <scope>NUCLEOTIDE SEQUENCE</scope>
    <source>
        <strain evidence="2">D13-1</strain>
    </source>
</reference>
<dbReference type="Proteomes" id="UP001058461">
    <property type="component" value="Chromosome"/>
</dbReference>
<dbReference type="NCBIfam" id="TIGR00738">
    <property type="entry name" value="rrf2_super"/>
    <property type="match status" value="1"/>
</dbReference>
<gene>
    <name evidence="2" type="ORF">KDW95_09365</name>
</gene>
<dbReference type="Pfam" id="PF02082">
    <property type="entry name" value="Rrf2"/>
    <property type="match status" value="1"/>
</dbReference>
<dbReference type="PANTHER" id="PTHR33221">
    <property type="entry name" value="WINGED HELIX-TURN-HELIX TRANSCRIPTIONAL REGULATOR, RRF2 FAMILY"/>
    <property type="match status" value="1"/>
</dbReference>
<organism evidence="2 3">
    <name type="scientific">Marinobacterium rhizophilum</name>
    <dbReference type="NCBI Taxonomy" id="420402"/>
    <lineage>
        <taxon>Bacteria</taxon>
        <taxon>Pseudomonadati</taxon>
        <taxon>Pseudomonadota</taxon>
        <taxon>Gammaproteobacteria</taxon>
        <taxon>Oceanospirillales</taxon>
        <taxon>Oceanospirillaceae</taxon>
        <taxon>Marinobacterium</taxon>
    </lineage>
</organism>
<keyword evidence="3" id="KW-1185">Reference proteome</keyword>
<dbReference type="Gene3D" id="1.10.10.10">
    <property type="entry name" value="Winged helix-like DNA-binding domain superfamily/Winged helix DNA-binding domain"/>
    <property type="match status" value="1"/>
</dbReference>
<evidence type="ECO:0000256" key="1">
    <source>
        <dbReference type="ARBA" id="ARBA00023125"/>
    </source>
</evidence>
<evidence type="ECO:0000313" key="2">
    <source>
        <dbReference type="EMBL" id="UTW13820.1"/>
    </source>
</evidence>
<sequence>MQLNKQTDYAIRVLIYLATAPRSKLCTVAQMASALDISSNNLAKIVNRFAAQGLITTVRGRHGGMMINTQTLDYRMGDLVASFESDTELARCEQPACVLSTQCRWRQILAASLAHMLEHMNQYRLRDLLHDSDWLEQVLQLSPLPPQDTSPAGS</sequence>
<dbReference type="InterPro" id="IPR036388">
    <property type="entry name" value="WH-like_DNA-bd_sf"/>
</dbReference>
<accession>A0ABY5HRM4</accession>